<dbReference type="GO" id="GO:0005524">
    <property type="term" value="F:ATP binding"/>
    <property type="evidence" value="ECO:0007669"/>
    <property type="project" value="UniProtKB-KW"/>
</dbReference>
<organism evidence="9 10">
    <name type="scientific">Pandoraea thiooxydans</name>
    <dbReference type="NCBI Taxonomy" id="445709"/>
    <lineage>
        <taxon>Bacteria</taxon>
        <taxon>Pseudomonadati</taxon>
        <taxon>Pseudomonadota</taxon>
        <taxon>Betaproteobacteria</taxon>
        <taxon>Burkholderiales</taxon>
        <taxon>Burkholderiaceae</taxon>
        <taxon>Pandoraea</taxon>
    </lineage>
</organism>
<proteinExistence type="inferred from homology"/>
<dbReference type="KEGG" id="ptx:ABW99_02170"/>
<evidence type="ECO:0000256" key="4">
    <source>
        <dbReference type="ARBA" id="ARBA00022777"/>
    </source>
</evidence>
<dbReference type="InterPro" id="IPR042213">
    <property type="entry name" value="NBD_C_sf"/>
</dbReference>
<dbReference type="EMBL" id="CP011568">
    <property type="protein sequence ID" value="AKJ67211.1"/>
    <property type="molecule type" value="Genomic_DNA"/>
</dbReference>
<dbReference type="Gene3D" id="3.40.980.20">
    <property type="entry name" value="Four-carbon acid sugar kinase, nucleotide binding domain"/>
    <property type="match status" value="1"/>
</dbReference>
<evidence type="ECO:0000256" key="3">
    <source>
        <dbReference type="ARBA" id="ARBA00022741"/>
    </source>
</evidence>
<keyword evidence="5" id="KW-0067">ATP-binding</keyword>
<feature type="domain" description="Four-carbon acid sugar kinase N-terminal" evidence="7">
    <location>
        <begin position="10"/>
        <end position="253"/>
    </location>
</feature>
<evidence type="ECO:0000259" key="7">
    <source>
        <dbReference type="Pfam" id="PF07005"/>
    </source>
</evidence>
<keyword evidence="2" id="KW-0808">Transferase</keyword>
<keyword evidence="4" id="KW-0418">Kinase</keyword>
<reference evidence="10" key="1">
    <citation type="submission" date="2015-06" db="EMBL/GenBank/DDBJ databases">
        <authorList>
            <person name="Lim Y.L."/>
            <person name="Ee R."/>
            <person name="Yong D."/>
            <person name="How K.Y."/>
            <person name="Yin W.F."/>
            <person name="Chan K.G."/>
        </authorList>
    </citation>
    <scope>NUCLEOTIDE SEQUENCE [LARGE SCALE GENOMIC DNA]</scope>
    <source>
        <strain evidence="10">DSM 25325</strain>
    </source>
</reference>
<comment type="similarity">
    <text evidence="1">Belongs to the four-carbon acid sugar kinase family.</text>
</comment>
<evidence type="ECO:0000256" key="6">
    <source>
        <dbReference type="ARBA" id="ARBA00023277"/>
    </source>
</evidence>
<name>A0A0G3ER77_9BURK</name>
<dbReference type="InterPro" id="IPR031475">
    <property type="entry name" value="NBD_C"/>
</dbReference>
<dbReference type="SUPFAM" id="SSF142764">
    <property type="entry name" value="YgbK-like"/>
    <property type="match status" value="1"/>
</dbReference>
<gene>
    <name evidence="9" type="ORF">ABW99_02170</name>
</gene>
<feature type="domain" description="Four-carbon acid sugar kinase nucleotide binding" evidence="8">
    <location>
        <begin position="280"/>
        <end position="430"/>
    </location>
</feature>
<evidence type="ECO:0000313" key="9">
    <source>
        <dbReference type="EMBL" id="AKJ67211.1"/>
    </source>
</evidence>
<evidence type="ECO:0000259" key="8">
    <source>
        <dbReference type="Pfam" id="PF17042"/>
    </source>
</evidence>
<dbReference type="Gene3D" id="3.40.50.10840">
    <property type="entry name" value="Putative sugar-binding, N-terminal domain"/>
    <property type="match status" value="1"/>
</dbReference>
<evidence type="ECO:0000256" key="1">
    <source>
        <dbReference type="ARBA" id="ARBA00005715"/>
    </source>
</evidence>
<evidence type="ECO:0000256" key="5">
    <source>
        <dbReference type="ARBA" id="ARBA00022840"/>
    </source>
</evidence>
<keyword evidence="10" id="KW-1185">Reference proteome</keyword>
<dbReference type="RefSeq" id="WP_047212748.1">
    <property type="nucleotide sequence ID" value="NZ_CP011568.3"/>
</dbReference>
<keyword evidence="6" id="KW-0119">Carbohydrate metabolism</keyword>
<dbReference type="Pfam" id="PF17042">
    <property type="entry name" value="NBD_C"/>
    <property type="match status" value="1"/>
</dbReference>
<evidence type="ECO:0000313" key="10">
    <source>
        <dbReference type="Proteomes" id="UP000036700"/>
    </source>
</evidence>
<dbReference type="Pfam" id="PF07005">
    <property type="entry name" value="SBD_N"/>
    <property type="match status" value="1"/>
</dbReference>
<protein>
    <recommendedName>
        <fullName evidence="11">Four-carbon acid sugar kinase family protein</fullName>
    </recommendedName>
</protein>
<dbReference type="GO" id="GO:0016301">
    <property type="term" value="F:kinase activity"/>
    <property type="evidence" value="ECO:0007669"/>
    <property type="project" value="UniProtKB-KW"/>
</dbReference>
<keyword evidence="3" id="KW-0547">Nucleotide-binding</keyword>
<dbReference type="InterPro" id="IPR010737">
    <property type="entry name" value="4-carb_acid_sugar_kinase_N"/>
</dbReference>
<evidence type="ECO:0000256" key="2">
    <source>
        <dbReference type="ARBA" id="ARBA00022679"/>
    </source>
</evidence>
<dbReference type="Proteomes" id="UP000036700">
    <property type="component" value="Chromosome"/>
</dbReference>
<dbReference type="AlphaFoldDB" id="A0A0G3ER77"/>
<dbReference type="OrthoDB" id="191465at2"/>
<evidence type="ECO:0008006" key="11">
    <source>
        <dbReference type="Google" id="ProtNLM"/>
    </source>
</evidence>
<dbReference type="STRING" id="445709.ABW99_02170"/>
<dbReference type="PATRIC" id="fig|445709.3.peg.474"/>
<dbReference type="InterPro" id="IPR037051">
    <property type="entry name" value="4-carb_acid_sugar_kinase_N_sf"/>
</dbReference>
<sequence>MNGPAAAFYGFYGDDFTGATDTLAHLARAGLRTMLFLRAPDDVQLALAGELDAIGIAGAARAMPAARMAQELREVGARMASLGVRLMHYKVCSTFDSAPHIGNICVALDTLRGYFPHPLAAIVGGQPGLQRYCVFGHLFAAGGAEPGGLPAIHRLDRHPTMSSHPVSPMRESDLRLHLRQQGLENIGLVDWRWRDAGASALASSLATVLAGRPRAVLFDVLDDAQLPELGRLLIDQATRQPLCAIGPSSVAQAYALARAGAAPPAHSSGTRIAPARSPVLVLAGSLSPMTAAQIEAAHSFTRIELAPARLTDAGASDYLDRQAASVIAALREGRHALAYTHRASEAGGPPPGAVAQACAALLRRVVTAVRVERIGVAGGDTSSFAMQALDAWGLSFQASLPGNVALCRLHAGEARLDAVEVALKGGQMGEIGLFEQLVHGAPGANSDASRRAG</sequence>
<accession>A0A0G3ER77</accession>